<evidence type="ECO:0000256" key="15">
    <source>
        <dbReference type="ARBA" id="ARBA00023014"/>
    </source>
</evidence>
<dbReference type="GO" id="GO:0016040">
    <property type="term" value="F:glutamate synthase (NADH) activity"/>
    <property type="evidence" value="ECO:0007669"/>
    <property type="project" value="UniProtKB-EC"/>
</dbReference>
<evidence type="ECO:0000256" key="11">
    <source>
        <dbReference type="ARBA" id="ARBA00022827"/>
    </source>
</evidence>
<keyword evidence="10" id="KW-0479">Metal-binding</keyword>
<evidence type="ECO:0000256" key="21">
    <source>
        <dbReference type="PIRSR" id="PIRSR000187-2"/>
    </source>
</evidence>
<evidence type="ECO:0000256" key="1">
    <source>
        <dbReference type="ARBA" id="ARBA00001917"/>
    </source>
</evidence>
<evidence type="ECO:0000256" key="20">
    <source>
        <dbReference type="PIRSR" id="PIRSR000187-1"/>
    </source>
</evidence>
<proteinExistence type="inferred from homology"/>
<keyword evidence="12" id="KW-0315">Glutamine amidotransferase</keyword>
<dbReference type="SUPFAM" id="SSF51395">
    <property type="entry name" value="FMN-linked oxidoreductases"/>
    <property type="match status" value="1"/>
</dbReference>
<keyword evidence="7" id="KW-0028">Amino-acid biosynthesis</keyword>
<dbReference type="GO" id="GO:0097054">
    <property type="term" value="P:L-glutamate biosynthetic process"/>
    <property type="evidence" value="ECO:0007669"/>
    <property type="project" value="UniProtKB-UniPathway"/>
</dbReference>
<dbReference type="CDD" id="cd00982">
    <property type="entry name" value="gltB_C"/>
    <property type="match status" value="1"/>
</dbReference>
<dbReference type="UniPathway" id="UPA00634">
    <property type="reaction ID" value="UER00690"/>
</dbReference>
<dbReference type="Pfam" id="PF01645">
    <property type="entry name" value="Glu_synthase"/>
    <property type="match status" value="1"/>
</dbReference>
<dbReference type="InterPro" id="IPR009051">
    <property type="entry name" value="Helical_ferredxn"/>
</dbReference>
<dbReference type="EMBL" id="LSSM01002905">
    <property type="protein sequence ID" value="OMJ19811.1"/>
    <property type="molecule type" value="Genomic_DNA"/>
</dbReference>
<dbReference type="PROSITE" id="PS51278">
    <property type="entry name" value="GATASE_TYPE_2"/>
    <property type="match status" value="1"/>
</dbReference>
<dbReference type="PIRSF" id="PIRSF000187">
    <property type="entry name" value="GOGAT"/>
    <property type="match status" value="1"/>
</dbReference>
<dbReference type="Pfam" id="PF01493">
    <property type="entry name" value="GXGXG"/>
    <property type="match status" value="1"/>
</dbReference>
<evidence type="ECO:0000256" key="3">
    <source>
        <dbReference type="ARBA" id="ARBA00004802"/>
    </source>
</evidence>
<dbReference type="FunFam" id="2.160.20.60:FF:000001">
    <property type="entry name" value="Glutamate synthase, large subunit"/>
    <property type="match status" value="1"/>
</dbReference>
<feature type="domain" description="Glutamine amidotransferase type-2" evidence="23">
    <location>
        <begin position="23"/>
        <end position="467"/>
    </location>
</feature>
<evidence type="ECO:0000256" key="4">
    <source>
        <dbReference type="ARBA" id="ARBA00004909"/>
    </source>
</evidence>
<evidence type="ECO:0000313" key="25">
    <source>
        <dbReference type="Proteomes" id="UP000187429"/>
    </source>
</evidence>
<dbReference type="InterPro" id="IPR036188">
    <property type="entry name" value="FAD/NAD-bd_sf"/>
</dbReference>
<dbReference type="InterPro" id="IPR051394">
    <property type="entry name" value="Glutamate_Synthase"/>
</dbReference>
<keyword evidence="9" id="KW-0288">FMN</keyword>
<dbReference type="InterPro" id="IPR002932">
    <property type="entry name" value="Glu_synthdom"/>
</dbReference>
<feature type="active site" description="For GATase activity" evidence="20">
    <location>
        <position position="23"/>
    </location>
</feature>
<dbReference type="GO" id="GO:0005506">
    <property type="term" value="F:iron ion binding"/>
    <property type="evidence" value="ECO:0007669"/>
    <property type="project" value="InterPro"/>
</dbReference>
<dbReference type="NCBIfam" id="NF008730">
    <property type="entry name" value="PRK11750.1"/>
    <property type="match status" value="1"/>
</dbReference>
<dbReference type="InterPro" id="IPR017932">
    <property type="entry name" value="GATase_2_dom"/>
</dbReference>
<evidence type="ECO:0000256" key="10">
    <source>
        <dbReference type="ARBA" id="ARBA00022723"/>
    </source>
</evidence>
<feature type="region of interest" description="Disordered" evidence="22">
    <location>
        <begin position="1003"/>
        <end position="1022"/>
    </location>
</feature>
<dbReference type="InterPro" id="IPR023753">
    <property type="entry name" value="FAD/NAD-binding_dom"/>
</dbReference>
<evidence type="ECO:0000256" key="8">
    <source>
        <dbReference type="ARBA" id="ARBA00022630"/>
    </source>
</evidence>
<dbReference type="SUPFAM" id="SSF56235">
    <property type="entry name" value="N-terminal nucleophile aminohydrolases (Ntn hydrolases)"/>
    <property type="match status" value="1"/>
</dbReference>
<evidence type="ECO:0000256" key="22">
    <source>
        <dbReference type="SAM" id="MobiDB-lite"/>
    </source>
</evidence>
<dbReference type="FunFam" id="3.50.50.60:FF:000022">
    <property type="entry name" value="Glutamate synthase [NADH], amyloplastic"/>
    <property type="match status" value="1"/>
</dbReference>
<keyword evidence="16" id="KW-0314">Glutamate biosynthesis</keyword>
<evidence type="ECO:0000256" key="18">
    <source>
        <dbReference type="ARBA" id="ARBA00024383"/>
    </source>
</evidence>
<dbReference type="NCBIfam" id="TIGR01317">
    <property type="entry name" value="GOGAT_sm_gam"/>
    <property type="match status" value="1"/>
</dbReference>
<keyword evidence="11" id="KW-0274">FAD</keyword>
<dbReference type="Proteomes" id="UP000187429">
    <property type="component" value="Unassembled WGS sequence"/>
</dbReference>
<dbReference type="Pfam" id="PF14691">
    <property type="entry name" value="Fer4_20"/>
    <property type="match status" value="1"/>
</dbReference>
<dbReference type="PRINTS" id="PR00419">
    <property type="entry name" value="ADXRDTASE"/>
</dbReference>
<dbReference type="InterPro" id="IPR029055">
    <property type="entry name" value="Ntn_hydrolases_N"/>
</dbReference>
<evidence type="ECO:0000256" key="6">
    <source>
        <dbReference type="ARBA" id="ARBA00009716"/>
    </source>
</evidence>
<dbReference type="PANTHER" id="PTHR43100">
    <property type="entry name" value="GLUTAMATE SYNTHASE [NADPH] SMALL CHAIN"/>
    <property type="match status" value="1"/>
</dbReference>
<dbReference type="GO" id="GO:0019676">
    <property type="term" value="P:ammonia assimilation cycle"/>
    <property type="evidence" value="ECO:0007669"/>
    <property type="project" value="UniProtKB-ARBA"/>
</dbReference>
<dbReference type="CDD" id="cd00713">
    <property type="entry name" value="GltS"/>
    <property type="match status" value="1"/>
</dbReference>
<dbReference type="GO" id="GO:0051538">
    <property type="term" value="F:3 iron, 4 sulfur cluster binding"/>
    <property type="evidence" value="ECO:0007669"/>
    <property type="project" value="UniProtKB-KW"/>
</dbReference>
<comment type="cofactor">
    <cofactor evidence="2">
        <name>FAD</name>
        <dbReference type="ChEBI" id="CHEBI:57692"/>
    </cofactor>
</comment>
<keyword evidence="8" id="KW-0285">Flavoprotein</keyword>
<dbReference type="Gene3D" id="3.20.20.70">
    <property type="entry name" value="Aldolase class I"/>
    <property type="match status" value="2"/>
</dbReference>
<gene>
    <name evidence="24" type="ORF">AYI69_g6463</name>
</gene>
<name>A0A1R1XYQ2_9FUNG</name>
<feature type="binding site" evidence="21">
    <location>
        <position position="1225"/>
    </location>
    <ligand>
        <name>[3Fe-4S] cluster</name>
        <dbReference type="ChEBI" id="CHEBI:21137"/>
    </ligand>
</feature>
<comment type="caution">
    <text evidence="24">The sequence shown here is derived from an EMBL/GenBank/DDBJ whole genome shotgun (WGS) entry which is preliminary data.</text>
</comment>
<dbReference type="Gene3D" id="1.10.1060.10">
    <property type="entry name" value="Alpha-helical ferredoxin"/>
    <property type="match status" value="1"/>
</dbReference>
<comment type="cofactor">
    <cofactor evidence="1">
        <name>FMN</name>
        <dbReference type="ChEBI" id="CHEBI:58210"/>
    </cofactor>
</comment>
<accession>A0A1R1XYQ2</accession>
<dbReference type="Gene3D" id="2.160.20.60">
    <property type="entry name" value="Glutamate synthase, alpha subunit, C-terminal domain"/>
    <property type="match status" value="1"/>
</dbReference>
<feature type="compositionally biased region" description="Basic and acidic residues" evidence="22">
    <location>
        <begin position="1012"/>
        <end position="1022"/>
    </location>
</feature>
<dbReference type="UniPathway" id="UPA00045"/>
<dbReference type="SUPFAM" id="SSF46548">
    <property type="entry name" value="alpha-helical ferredoxin"/>
    <property type="match status" value="1"/>
</dbReference>
<dbReference type="FunFam" id="3.20.20.70:FF:000031">
    <property type="entry name" value="Glutamate synthase 1 [NADH]"/>
    <property type="match status" value="1"/>
</dbReference>
<comment type="catalytic activity">
    <reaction evidence="19">
        <text>2 L-glutamate + NAD(+) = L-glutamine + 2-oxoglutarate + NADH + H(+)</text>
        <dbReference type="Rhea" id="RHEA:13753"/>
        <dbReference type="ChEBI" id="CHEBI:15378"/>
        <dbReference type="ChEBI" id="CHEBI:16810"/>
        <dbReference type="ChEBI" id="CHEBI:29985"/>
        <dbReference type="ChEBI" id="CHEBI:57540"/>
        <dbReference type="ChEBI" id="CHEBI:57945"/>
        <dbReference type="ChEBI" id="CHEBI:58359"/>
        <dbReference type="EC" id="1.4.1.14"/>
    </reaction>
</comment>
<sequence>MSWAGSLPEKHGLYCSDYEKDSCGVGFVIKIDGKKSNQILKYATALLENMEHRGAVGNDPLDGDGAGIMTSIPDKFLSKAFQEALTENYEGYKSAISEHQRDVCDGTDSDLYELAVKSNFFATGNMFMSKGSEKNGLLKIEFEKTANELGIKTLGWRTVPTDSRYIGGMTKSKEPHIMQPLLILESALSELDEDARNLNYLDEFERKLFLLRKCATRRISGHPDLDPEKFFYICSLSCKKLVYKALTIPKNLNKYFSDLSDDLYETHFALAHSRFSTNTFPSWDRAQPLRMCAHNGEINSLRGNKNRMFSRESMMESKYFTKEQVQMLLPIIEESGSDSMAFDNVLELLVLAGTLTISEAMMVMVPEAWNSIKVEASDDLAIKKRYFYEWASSVMEPWDGPALLSFTDGRYCGALLDRNGLRPCRYYITDENIMVCGSEVGGLEIPSESVKYKGRLSPGKVLLVDTLKGVVINDSELKYSASTMKPFKAWIDSSVVDLDDICNRGYEFVQEINKNDPKFNGGGKIKSINDPRLAAFGYTIEEINTIILPMVNDGKEALGSMGNDTILACLDSEPRLPFDYMRQLFAQVTNPPIDPIRESIVMSLECMIGPEHNFLSVDERQVKRIRLKTFLLDESQFYTLCNLDNVLMRVNTKIADVKLGSGNCGNEWKTGYIDITFDKIKGIKEYRERMWRICDEAISFAENGVRILVLSDKSVNKDRVPLFSLLSCGAIHHALIMKKLRLKVALVLETGEVRDVHQFCAIIGYGIDAIYPYAVYDLIQALKKNNILDKESDEKLMRKKYKKSIENGVLKVMSKMGISTLHSYKGAQIFEALGVSQEVVDMCLANTATRIGGATFEIFACDAISMHENGYKMHKINGKSSEISDMGQFSKGGREGDYHWSNGGARHTNTPASIAHLQNAVREKNQKSWDSYTVEQWEKNTKKTTLRGLFEIKEGKFSEKIDIDLVEPWTEIARRFCSGAMSYGSISIEAHTTIAAAMNRLGGKSNSGEGGEDSHRYNRLDNNDSHRSAIKQIASGRFGVTSHYLCNADELQIKMAQGAKPGEGGELPGHKVSKEIAKTRKSTAGVGLISPPPHHDIYSIEDLKQLIYDLRGANPKSVISVKLVSTFGVGVIAAGVAKAEANHILISGHDGGTGASRWTGIKNAGIPWEIGLAETHQILALNNLREKVVIQTDGQIKTGKEVVIAALLGADEFGFATTPLIALGCTMMRKCHLNTCPVGIATQDPVLREKFRGKPEHVINFFYYLAEDVRKIMASLGIKRFEDLIGRRELLKIDEQQKNSSVKSKNIDLSTLLCEVQYEKRSRSSRDRYDLVRDRLEVGLFGSIENQIEKGDTINLETRINNTDRSFGSVISYFVSQYHGENGLGEDTIKVKINGSAGQSFGAFLAKGVTLELEGDCNDYVGKGLSGGKIVVYAPKNSNYDASESIIVGNVCLYGATGGEAYFGGIAAERFAVRNSGVTAVVDGVGDHGCEYMTGGTVVILGKTGRNFAAGMSGGIAYVYTQDIETFSKNCNHDMVSLQVPSQADLEVVYKLVVAHKRYTGSQKADRIIRNWGERSKFFIKVISPEYEMVLKEREKIGSKREVPTEASKRVSPKEKAGSVLVDVEDSVPNILVNSAASKKKFKLRGFIEQKRQNEVYREPRVRIKDWNEINSRLSKSKLVVQAARCMDCGIPFCQSDYSGCPIGNKIPKWNELVYNDQWRAAFESLMSTNNFPEFTGRVCPAPCEGACVLGINSTPVGIKSIEAAIIDYAWKQGWMEPRVPAVRTGKKVAIVGSGPAGLAAADQLNQAGHNVLVYEREDRAGGLLTYGIPNMKLDKKLVQRRVDKMESEGVSFIVGCEVGKDVSVLSLIADFDAVLLSMGSTWPRDIRIEGRELEGIHFAVDFLSKNTKSLLNSNFDDELYISAKGKDVIVIGGGDTGTDCIATSIRHLAKSVVNFELLPKPQSERSGDNPWPLYPRTFKVDYGHSEASFVYGSDPRVYCISSKRFIGDSDNQVEGIETVKVEWSKDENGSWKLKEVENSAKTFKADIVLLAMGFLGPEKGILEELGVELTPQGNIKTFGDSYKTNVEKVYAAGDCRRGQSLIVWGINEGRQAAREIDEYLLGLGARFAGVLEAETIINSSLPMCGGVLKRSVELNEI</sequence>
<dbReference type="EC" id="1.4.1.14" evidence="18"/>
<keyword evidence="15 21" id="KW-0411">Iron-sulfur</keyword>
<dbReference type="Pfam" id="PF04898">
    <property type="entry name" value="Glu_syn_central"/>
    <property type="match status" value="1"/>
</dbReference>
<keyword evidence="14" id="KW-0408">Iron</keyword>
<keyword evidence="13" id="KW-0560">Oxidoreductase</keyword>
<evidence type="ECO:0000256" key="9">
    <source>
        <dbReference type="ARBA" id="ARBA00022643"/>
    </source>
</evidence>
<dbReference type="OrthoDB" id="4327079at2759"/>
<dbReference type="GO" id="GO:0050660">
    <property type="term" value="F:flavin adenine dinucleotide binding"/>
    <property type="evidence" value="ECO:0007669"/>
    <property type="project" value="InterPro"/>
</dbReference>
<comment type="pathway">
    <text evidence="3">Energy metabolism; nitrogen metabolism.</text>
</comment>
<feature type="binding site" evidence="21">
    <location>
        <position position="1236"/>
    </location>
    <ligand>
        <name>[3Fe-4S] cluster</name>
        <dbReference type="ChEBI" id="CHEBI:21137"/>
    </ligand>
</feature>
<dbReference type="PANTHER" id="PTHR43100:SF1">
    <property type="entry name" value="GLUTAMATE SYNTHASE [NADPH] SMALL CHAIN"/>
    <property type="match status" value="1"/>
</dbReference>
<evidence type="ECO:0000256" key="16">
    <source>
        <dbReference type="ARBA" id="ARBA00023164"/>
    </source>
</evidence>
<evidence type="ECO:0000256" key="14">
    <source>
        <dbReference type="ARBA" id="ARBA00023004"/>
    </source>
</evidence>
<evidence type="ECO:0000256" key="17">
    <source>
        <dbReference type="ARBA" id="ARBA00023291"/>
    </source>
</evidence>
<evidence type="ECO:0000256" key="5">
    <source>
        <dbReference type="ARBA" id="ARBA00004944"/>
    </source>
</evidence>
<dbReference type="GO" id="GO:0010181">
    <property type="term" value="F:FMN binding"/>
    <property type="evidence" value="ECO:0007669"/>
    <property type="project" value="InterPro"/>
</dbReference>
<dbReference type="CDD" id="cd02808">
    <property type="entry name" value="GltS_FMN"/>
    <property type="match status" value="1"/>
</dbReference>
<dbReference type="Pfam" id="PF00310">
    <property type="entry name" value="GATase_2"/>
    <property type="match status" value="2"/>
</dbReference>
<dbReference type="InterPro" id="IPR013785">
    <property type="entry name" value="Aldolase_TIM"/>
</dbReference>
<evidence type="ECO:0000256" key="19">
    <source>
        <dbReference type="ARBA" id="ARBA00048867"/>
    </source>
</evidence>
<dbReference type="Pfam" id="PF07992">
    <property type="entry name" value="Pyr_redox_2"/>
    <property type="match status" value="2"/>
</dbReference>
<dbReference type="InterPro" id="IPR002489">
    <property type="entry name" value="Glu_synth_asu_C"/>
</dbReference>
<reference evidence="25" key="1">
    <citation type="submission" date="2017-01" db="EMBL/GenBank/DDBJ databases">
        <authorList>
            <person name="Wang Y."/>
            <person name="White M."/>
            <person name="Kvist S."/>
            <person name="Moncalvo J.-M."/>
        </authorList>
    </citation>
    <scope>NUCLEOTIDE SEQUENCE [LARGE SCALE GENOMIC DNA]</scope>
    <source>
        <strain evidence="25">ID-206-W2</strain>
    </source>
</reference>
<protein>
    <recommendedName>
        <fullName evidence="18">glutamate synthase (NADH)</fullName>
        <ecNumber evidence="18">1.4.1.14</ecNumber>
    </recommendedName>
</protein>
<dbReference type="Gene3D" id="3.60.20.10">
    <property type="entry name" value="Glutamine Phosphoribosylpyrophosphate, subunit 1, domain 1"/>
    <property type="match status" value="1"/>
</dbReference>
<dbReference type="SUPFAM" id="SSF69336">
    <property type="entry name" value="Alpha subunit of glutamate synthase, C-terminal domain"/>
    <property type="match status" value="1"/>
</dbReference>
<evidence type="ECO:0000256" key="7">
    <source>
        <dbReference type="ARBA" id="ARBA00022605"/>
    </source>
</evidence>
<dbReference type="InterPro" id="IPR028261">
    <property type="entry name" value="DPD_II"/>
</dbReference>
<comment type="pathway">
    <text evidence="5">Amino-acid biosynthesis; L-glutamate biosynthesis via GLT pathway; L-glutamate from 2-oxoglutarate and L-glutamine (NAD(+) route): step 1/1.</text>
</comment>
<comment type="pathway">
    <text evidence="4">Nitrogen metabolism.</text>
</comment>
<evidence type="ECO:0000256" key="2">
    <source>
        <dbReference type="ARBA" id="ARBA00001974"/>
    </source>
</evidence>
<comment type="similarity">
    <text evidence="6">Belongs to the glutamate synthase family.</text>
</comment>
<dbReference type="Gene3D" id="3.50.50.60">
    <property type="entry name" value="FAD/NAD(P)-binding domain"/>
    <property type="match status" value="2"/>
</dbReference>
<evidence type="ECO:0000259" key="23">
    <source>
        <dbReference type="PROSITE" id="PS51278"/>
    </source>
</evidence>
<dbReference type="SUPFAM" id="SSF51971">
    <property type="entry name" value="Nucleotide-binding domain"/>
    <property type="match status" value="2"/>
</dbReference>
<dbReference type="InterPro" id="IPR006982">
    <property type="entry name" value="Glu_synth_centr_N"/>
</dbReference>
<dbReference type="InterPro" id="IPR012220">
    <property type="entry name" value="Glu_synth_euk"/>
</dbReference>
<dbReference type="InterPro" id="IPR036485">
    <property type="entry name" value="Glu_synth_asu_C_sf"/>
</dbReference>
<dbReference type="GO" id="GO:0016639">
    <property type="term" value="F:oxidoreductase activity, acting on the CH-NH2 group of donors, NAD or NADP as acceptor"/>
    <property type="evidence" value="ECO:0007669"/>
    <property type="project" value="InterPro"/>
</dbReference>
<dbReference type="InterPro" id="IPR006005">
    <property type="entry name" value="Glut_synth_ssu1"/>
</dbReference>
<evidence type="ECO:0000256" key="13">
    <source>
        <dbReference type="ARBA" id="ARBA00023002"/>
    </source>
</evidence>
<evidence type="ECO:0000313" key="24">
    <source>
        <dbReference type="EMBL" id="OMJ19811.1"/>
    </source>
</evidence>
<dbReference type="FunFam" id="3.20.20.70:FF:000017">
    <property type="entry name" value="Glutamate synthase [NADH], amyloplastic"/>
    <property type="match status" value="1"/>
</dbReference>
<keyword evidence="17 21" id="KW-0003">3Fe-4S</keyword>
<feature type="binding site" evidence="21">
    <location>
        <position position="1231"/>
    </location>
    <ligand>
        <name>[3Fe-4S] cluster</name>
        <dbReference type="ChEBI" id="CHEBI:21137"/>
    </ligand>
</feature>
<evidence type="ECO:0000256" key="12">
    <source>
        <dbReference type="ARBA" id="ARBA00022962"/>
    </source>
</evidence>
<organism evidence="24 25">
    <name type="scientific">Smittium culicis</name>
    <dbReference type="NCBI Taxonomy" id="133412"/>
    <lineage>
        <taxon>Eukaryota</taxon>
        <taxon>Fungi</taxon>
        <taxon>Fungi incertae sedis</taxon>
        <taxon>Zoopagomycota</taxon>
        <taxon>Kickxellomycotina</taxon>
        <taxon>Harpellomycetes</taxon>
        <taxon>Harpellales</taxon>
        <taxon>Legeriomycetaceae</taxon>
        <taxon>Smittium</taxon>
    </lineage>
</organism>
<comment type="cofactor">
    <cofactor evidence="21">
        <name>[3Fe-4S] cluster</name>
        <dbReference type="ChEBI" id="CHEBI:21137"/>
    </cofactor>
    <text evidence="21">Binds 1 [3Fe-4S] cluster.</text>
</comment>
<keyword evidence="25" id="KW-1185">Reference proteome</keyword>